<comment type="function">
    <text evidence="2 11">Catalyzes the insertion of molybdate into adenylated molybdopterin with the concomitant release of AMP.</text>
</comment>
<dbReference type="PATRIC" id="fig|1703778.3.peg.161"/>
<dbReference type="Pfam" id="PF03453">
    <property type="entry name" value="MoeA_N"/>
    <property type="match status" value="1"/>
</dbReference>
<dbReference type="GO" id="GO:0005829">
    <property type="term" value="C:cytosol"/>
    <property type="evidence" value="ECO:0007669"/>
    <property type="project" value="TreeGrafter"/>
</dbReference>
<dbReference type="InterPro" id="IPR005110">
    <property type="entry name" value="MoeA_linker/N"/>
</dbReference>
<keyword evidence="9 11" id="KW-0501">Molybdenum cofactor biosynthesis</keyword>
<evidence type="ECO:0000256" key="1">
    <source>
        <dbReference type="ARBA" id="ARBA00001946"/>
    </source>
</evidence>
<evidence type="ECO:0000313" key="13">
    <source>
        <dbReference type="EMBL" id="KPL14740.1"/>
    </source>
</evidence>
<dbReference type="GO" id="GO:0006777">
    <property type="term" value="P:Mo-molybdopterin cofactor biosynthetic process"/>
    <property type="evidence" value="ECO:0007669"/>
    <property type="project" value="UniProtKB-UniRule"/>
</dbReference>
<comment type="caution">
    <text evidence="13">The sequence shown here is derived from an EMBL/GenBank/DDBJ whole genome shotgun (WGS) entry which is preliminary data.</text>
</comment>
<feature type="domain" description="MoaB/Mog" evidence="12">
    <location>
        <begin position="172"/>
        <end position="310"/>
    </location>
</feature>
<dbReference type="PROSITE" id="PS01079">
    <property type="entry name" value="MOCF_BIOSYNTHESIS_2"/>
    <property type="match status" value="1"/>
</dbReference>
<dbReference type="SUPFAM" id="SSF53218">
    <property type="entry name" value="Molybdenum cofactor biosynthesis proteins"/>
    <property type="match status" value="1"/>
</dbReference>
<dbReference type="SUPFAM" id="SSF63882">
    <property type="entry name" value="MoeA N-terminal region -like"/>
    <property type="match status" value="1"/>
</dbReference>
<dbReference type="UniPathway" id="UPA00344"/>
<dbReference type="Gene3D" id="3.90.105.10">
    <property type="entry name" value="Molybdopterin biosynthesis moea protein, domain 2"/>
    <property type="match status" value="1"/>
</dbReference>
<evidence type="ECO:0000256" key="4">
    <source>
        <dbReference type="ARBA" id="ARBA00010763"/>
    </source>
</evidence>
<dbReference type="InterPro" id="IPR038987">
    <property type="entry name" value="MoeA-like"/>
</dbReference>
<evidence type="ECO:0000256" key="2">
    <source>
        <dbReference type="ARBA" id="ARBA00002901"/>
    </source>
</evidence>
<evidence type="ECO:0000256" key="5">
    <source>
        <dbReference type="ARBA" id="ARBA00022505"/>
    </source>
</evidence>
<evidence type="ECO:0000256" key="7">
    <source>
        <dbReference type="ARBA" id="ARBA00022723"/>
    </source>
</evidence>
<dbReference type="InterPro" id="IPR008284">
    <property type="entry name" value="MoCF_biosynth_CS"/>
</dbReference>
<protein>
    <recommendedName>
        <fullName evidence="11">Molybdopterin molybdenumtransferase</fullName>
        <ecNumber evidence="11">2.10.1.1</ecNumber>
    </recommendedName>
</protein>
<comment type="similarity">
    <text evidence="4 11">Belongs to the MoeA family.</text>
</comment>
<keyword evidence="5 11" id="KW-0500">Molybdenum</keyword>
<accession>A0A0S8JY55</accession>
<dbReference type="FunFam" id="3.40.980.10:FF:000004">
    <property type="entry name" value="Molybdopterin molybdenumtransferase"/>
    <property type="match status" value="1"/>
</dbReference>
<dbReference type="FunFam" id="2.170.190.11:FF:000001">
    <property type="entry name" value="Molybdopterin molybdenumtransferase"/>
    <property type="match status" value="1"/>
</dbReference>
<keyword evidence="6 11" id="KW-0808">Transferase</keyword>
<dbReference type="Proteomes" id="UP000050975">
    <property type="component" value="Unassembled WGS sequence"/>
</dbReference>
<evidence type="ECO:0000256" key="6">
    <source>
        <dbReference type="ARBA" id="ARBA00022679"/>
    </source>
</evidence>
<keyword evidence="8 11" id="KW-0460">Magnesium</keyword>
<comment type="pathway">
    <text evidence="3 11">Cofactor biosynthesis; molybdopterin biosynthesis.</text>
</comment>
<dbReference type="SUPFAM" id="SSF63867">
    <property type="entry name" value="MoeA C-terminal domain-like"/>
    <property type="match status" value="1"/>
</dbReference>
<evidence type="ECO:0000256" key="9">
    <source>
        <dbReference type="ARBA" id="ARBA00023150"/>
    </source>
</evidence>
<dbReference type="NCBIfam" id="NF045515">
    <property type="entry name" value="Glp_gephyrin"/>
    <property type="match status" value="1"/>
</dbReference>
<dbReference type="Pfam" id="PF00994">
    <property type="entry name" value="MoCF_biosynth"/>
    <property type="match status" value="1"/>
</dbReference>
<sequence length="393" mass="42401">MISFETAFEIVMDSARPLGAEAVPISSALNRILAQDVTSDTDIPPFNKSAMDGYACRREDLSNELTVIEEIPAGYVPRQVITRNQCAKIMTGGIVPEGADCVIMVEFTENRAGNKIIFTGKETEDHICLKAEDVKKGEIVLRKGTKLMPHHIAVLATVGCVAPLVSRQPRIGIVATGNELVEPGEQPSLSQIRNSNSYQLCAQVTAAGAIPTYYGIAKDTAGAIDATIKSSMVENDVIILSGGVSMGEYDLVPDLLKENNFKLLFEKVGIKPGRPTVFGVSDEVFCFGLPGNPVSTFVIFELIVKPFLYKMMGFDSTPAEIRMRLDQTITREKVERTAWIPVAFTEGGGVAPVEYHGSGHLNSLSEADGLISIPVGISEVKEGTVVLVRPIQS</sequence>
<dbReference type="InterPro" id="IPR036135">
    <property type="entry name" value="MoeA_linker/N_sf"/>
</dbReference>
<comment type="cofactor">
    <cofactor evidence="1 11">
        <name>Mg(2+)</name>
        <dbReference type="ChEBI" id="CHEBI:18420"/>
    </cofactor>
</comment>
<dbReference type="EC" id="2.10.1.1" evidence="11"/>
<dbReference type="InterPro" id="IPR036425">
    <property type="entry name" value="MoaB/Mog-like_dom_sf"/>
</dbReference>
<dbReference type="GO" id="GO:0046872">
    <property type="term" value="F:metal ion binding"/>
    <property type="evidence" value="ECO:0007669"/>
    <property type="project" value="UniProtKB-UniRule"/>
</dbReference>
<comment type="catalytic activity">
    <reaction evidence="10">
        <text>adenylyl-molybdopterin + molybdate = Mo-molybdopterin + AMP + H(+)</text>
        <dbReference type="Rhea" id="RHEA:35047"/>
        <dbReference type="ChEBI" id="CHEBI:15378"/>
        <dbReference type="ChEBI" id="CHEBI:36264"/>
        <dbReference type="ChEBI" id="CHEBI:62727"/>
        <dbReference type="ChEBI" id="CHEBI:71302"/>
        <dbReference type="ChEBI" id="CHEBI:456215"/>
        <dbReference type="EC" id="2.10.1.1"/>
    </reaction>
</comment>
<dbReference type="CDD" id="cd00887">
    <property type="entry name" value="MoeA"/>
    <property type="match status" value="1"/>
</dbReference>
<dbReference type="Gene3D" id="2.40.340.10">
    <property type="entry name" value="MoeA, C-terminal, domain IV"/>
    <property type="match status" value="1"/>
</dbReference>
<evidence type="ECO:0000256" key="10">
    <source>
        <dbReference type="ARBA" id="ARBA00047317"/>
    </source>
</evidence>
<dbReference type="EMBL" id="LJVE01000037">
    <property type="protein sequence ID" value="KPL14740.1"/>
    <property type="molecule type" value="Genomic_DNA"/>
</dbReference>
<organism evidence="13 14">
    <name type="scientific">candidate division WOR_3 bacterium SM1_77</name>
    <dbReference type="NCBI Taxonomy" id="1703778"/>
    <lineage>
        <taxon>Bacteria</taxon>
        <taxon>Bacteria division WOR-3</taxon>
    </lineage>
</organism>
<evidence type="ECO:0000313" key="14">
    <source>
        <dbReference type="Proteomes" id="UP000050975"/>
    </source>
</evidence>
<dbReference type="SMART" id="SM00852">
    <property type="entry name" value="MoCF_biosynth"/>
    <property type="match status" value="1"/>
</dbReference>
<dbReference type="NCBIfam" id="TIGR00177">
    <property type="entry name" value="molyb_syn"/>
    <property type="match status" value="1"/>
</dbReference>
<evidence type="ECO:0000256" key="11">
    <source>
        <dbReference type="RuleBase" id="RU365090"/>
    </source>
</evidence>
<dbReference type="InterPro" id="IPR001453">
    <property type="entry name" value="MoaB/Mog_dom"/>
</dbReference>
<dbReference type="GO" id="GO:0061599">
    <property type="term" value="F:molybdopterin molybdotransferase activity"/>
    <property type="evidence" value="ECO:0007669"/>
    <property type="project" value="UniProtKB-UniRule"/>
</dbReference>
<keyword evidence="7 11" id="KW-0479">Metal-binding</keyword>
<evidence type="ECO:0000256" key="3">
    <source>
        <dbReference type="ARBA" id="ARBA00005046"/>
    </source>
</evidence>
<evidence type="ECO:0000259" key="12">
    <source>
        <dbReference type="SMART" id="SM00852"/>
    </source>
</evidence>
<dbReference type="Gene3D" id="3.40.980.10">
    <property type="entry name" value="MoaB/Mog-like domain"/>
    <property type="match status" value="1"/>
</dbReference>
<name>A0A0S8JY55_UNCW3</name>
<gene>
    <name evidence="13" type="ORF">AMJ74_02835</name>
</gene>
<dbReference type="AlphaFoldDB" id="A0A0S8JY55"/>
<dbReference type="PANTHER" id="PTHR10192">
    <property type="entry name" value="MOLYBDOPTERIN BIOSYNTHESIS PROTEIN"/>
    <property type="match status" value="1"/>
</dbReference>
<dbReference type="Pfam" id="PF03454">
    <property type="entry name" value="MoeA_C"/>
    <property type="match status" value="1"/>
</dbReference>
<dbReference type="InterPro" id="IPR005111">
    <property type="entry name" value="MoeA_C_domain_IV"/>
</dbReference>
<dbReference type="Gene3D" id="2.170.190.11">
    <property type="entry name" value="Molybdopterin biosynthesis moea protein, domain 3"/>
    <property type="match status" value="1"/>
</dbReference>
<proteinExistence type="inferred from homology"/>
<dbReference type="InterPro" id="IPR036688">
    <property type="entry name" value="MoeA_C_domain_IV_sf"/>
</dbReference>
<reference evidence="13 14" key="1">
    <citation type="journal article" date="2015" name="Microbiome">
        <title>Genomic resolution of linkages in carbon, nitrogen, and sulfur cycling among widespread estuary sediment bacteria.</title>
        <authorList>
            <person name="Baker B.J."/>
            <person name="Lazar C.S."/>
            <person name="Teske A.P."/>
            <person name="Dick G.J."/>
        </authorList>
    </citation>
    <scope>NUCLEOTIDE SEQUENCE [LARGE SCALE GENOMIC DNA]</scope>
    <source>
        <strain evidence="13">SM1_77</strain>
    </source>
</reference>
<dbReference type="PANTHER" id="PTHR10192:SF5">
    <property type="entry name" value="GEPHYRIN"/>
    <property type="match status" value="1"/>
</dbReference>
<evidence type="ECO:0000256" key="8">
    <source>
        <dbReference type="ARBA" id="ARBA00022842"/>
    </source>
</evidence>